<evidence type="ECO:0000313" key="2">
    <source>
        <dbReference type="Proteomes" id="UP000823775"/>
    </source>
</evidence>
<organism evidence="1 2">
    <name type="scientific">Datura stramonium</name>
    <name type="common">Jimsonweed</name>
    <name type="synonym">Common thornapple</name>
    <dbReference type="NCBI Taxonomy" id="4076"/>
    <lineage>
        <taxon>Eukaryota</taxon>
        <taxon>Viridiplantae</taxon>
        <taxon>Streptophyta</taxon>
        <taxon>Embryophyta</taxon>
        <taxon>Tracheophyta</taxon>
        <taxon>Spermatophyta</taxon>
        <taxon>Magnoliopsida</taxon>
        <taxon>eudicotyledons</taxon>
        <taxon>Gunneridae</taxon>
        <taxon>Pentapetalae</taxon>
        <taxon>asterids</taxon>
        <taxon>lamiids</taxon>
        <taxon>Solanales</taxon>
        <taxon>Solanaceae</taxon>
        <taxon>Solanoideae</taxon>
        <taxon>Datureae</taxon>
        <taxon>Datura</taxon>
    </lineage>
</organism>
<keyword evidence="2" id="KW-1185">Reference proteome</keyword>
<gene>
    <name evidence="1" type="ORF">HAX54_040511</name>
</gene>
<evidence type="ECO:0000313" key="1">
    <source>
        <dbReference type="EMBL" id="MCE0482109.1"/>
    </source>
</evidence>
<protein>
    <submittedName>
        <fullName evidence="1">Uncharacterized protein</fullName>
    </submittedName>
</protein>
<reference evidence="1 2" key="1">
    <citation type="journal article" date="2021" name="BMC Genomics">
        <title>Datura genome reveals duplications of psychoactive alkaloid biosynthetic genes and high mutation rate following tissue culture.</title>
        <authorList>
            <person name="Rajewski A."/>
            <person name="Carter-House D."/>
            <person name="Stajich J."/>
            <person name="Litt A."/>
        </authorList>
    </citation>
    <scope>NUCLEOTIDE SEQUENCE [LARGE SCALE GENOMIC DNA]</scope>
    <source>
        <strain evidence="1">AR-01</strain>
    </source>
</reference>
<dbReference type="EMBL" id="JACEIK010005730">
    <property type="protein sequence ID" value="MCE0482109.1"/>
    <property type="molecule type" value="Genomic_DNA"/>
</dbReference>
<dbReference type="Proteomes" id="UP000823775">
    <property type="component" value="Unassembled WGS sequence"/>
</dbReference>
<comment type="caution">
    <text evidence="1">The sequence shown here is derived from an EMBL/GenBank/DDBJ whole genome shotgun (WGS) entry which is preliminary data.</text>
</comment>
<proteinExistence type="predicted"/>
<dbReference type="PANTHER" id="PTHR48449:SF1">
    <property type="entry name" value="DUF1985 DOMAIN-CONTAINING PROTEIN"/>
    <property type="match status" value="1"/>
</dbReference>
<feature type="non-terminal residue" evidence="1">
    <location>
        <position position="159"/>
    </location>
</feature>
<name>A0ABS8VMV1_DATST</name>
<dbReference type="PANTHER" id="PTHR48449">
    <property type="entry name" value="DUF1985 DOMAIN-CONTAINING PROTEIN"/>
    <property type="match status" value="1"/>
</dbReference>
<accession>A0ABS8VMV1</accession>
<sequence length="159" mass="17989">MAEGSTSRRVTRGITSHTHNFEDGPSFDLCITQKGVNVGKRNNVVNVQPSKDKGAKEKVKYFCKNPPIKSSHMCCYANKKIVRDLTKYLTSQQLKAFCKTCFGIFLDMSRCTVQANMFRCFMVHELSQDTSEEIMIHINDTTLNFTLKEFATVSGLKCV</sequence>